<dbReference type="SUPFAM" id="SSF55785">
    <property type="entry name" value="PYP-like sensor domain (PAS domain)"/>
    <property type="match status" value="2"/>
</dbReference>
<reference evidence="2 3" key="1">
    <citation type="submission" date="2023-04" db="EMBL/GenBank/DDBJ databases">
        <title>Genome of Basidiobolus ranarum AG-B5.</title>
        <authorList>
            <person name="Stajich J.E."/>
            <person name="Carter-House D."/>
            <person name="Gryganskyi A."/>
        </authorList>
    </citation>
    <scope>NUCLEOTIDE SEQUENCE [LARGE SCALE GENOMIC DNA]</scope>
    <source>
        <strain evidence="2 3">AG-B5</strain>
    </source>
</reference>
<dbReference type="Proteomes" id="UP001479436">
    <property type="component" value="Unassembled WGS sequence"/>
</dbReference>
<dbReference type="InterPro" id="IPR000014">
    <property type="entry name" value="PAS"/>
</dbReference>
<gene>
    <name evidence="2" type="ORF">K7432_012616</name>
</gene>
<accession>A0ABR2WKH9</accession>
<comment type="caution">
    <text evidence="2">The sequence shown here is derived from an EMBL/GenBank/DDBJ whole genome shotgun (WGS) entry which is preliminary data.</text>
</comment>
<dbReference type="Gene3D" id="3.30.450.20">
    <property type="entry name" value="PAS domain"/>
    <property type="match status" value="2"/>
</dbReference>
<name>A0ABR2WKH9_9FUNG</name>
<evidence type="ECO:0000313" key="2">
    <source>
        <dbReference type="EMBL" id="KAK9762030.1"/>
    </source>
</evidence>
<evidence type="ECO:0000259" key="1">
    <source>
        <dbReference type="PROSITE" id="PS50112"/>
    </source>
</evidence>
<dbReference type="PROSITE" id="PS50112">
    <property type="entry name" value="PAS"/>
    <property type="match status" value="1"/>
</dbReference>
<dbReference type="EMBL" id="JASJQH010001122">
    <property type="protein sequence ID" value="KAK9762030.1"/>
    <property type="molecule type" value="Genomic_DNA"/>
</dbReference>
<organism evidence="2 3">
    <name type="scientific">Basidiobolus ranarum</name>
    <dbReference type="NCBI Taxonomy" id="34480"/>
    <lineage>
        <taxon>Eukaryota</taxon>
        <taxon>Fungi</taxon>
        <taxon>Fungi incertae sedis</taxon>
        <taxon>Zoopagomycota</taxon>
        <taxon>Entomophthoromycotina</taxon>
        <taxon>Basidiobolomycetes</taxon>
        <taxon>Basidiobolales</taxon>
        <taxon>Basidiobolaceae</taxon>
        <taxon>Basidiobolus</taxon>
    </lineage>
</organism>
<proteinExistence type="predicted"/>
<feature type="domain" description="PAS" evidence="1">
    <location>
        <begin position="1"/>
        <end position="63"/>
    </location>
</feature>
<dbReference type="Pfam" id="PF13426">
    <property type="entry name" value="PAS_9"/>
    <property type="match status" value="1"/>
</dbReference>
<dbReference type="CDD" id="cd00130">
    <property type="entry name" value="PAS"/>
    <property type="match status" value="2"/>
</dbReference>
<protein>
    <recommendedName>
        <fullName evidence="1">PAS domain-containing protein</fullName>
    </recommendedName>
</protein>
<dbReference type="InterPro" id="IPR035965">
    <property type="entry name" value="PAS-like_dom_sf"/>
</dbReference>
<sequence length="273" mass="31058">MSKTSFISIASVDSMRMIYLSESCEDVLGLSRQQWLGKNAEHWFHSEDRTGVYVIIKACIELQKIATLIYLRVLSNSGYVLMESSFNFCYDIIVSSNRLLREADYPELFGRTCLAEDIITVLNTQNIHILGNPKVFGPSMELGQVLSQTTSLPPNSPLEERVCIIVNHNIDSHPIDFCSKLATEILGSLPEELGGTSLFEYIYNEDLIEVQEELKMIAIEQSIGSKIEFTWITKTFQQVEVQAIISFTDDGLIFIVRILNENDFYLSIRETFK</sequence>
<evidence type="ECO:0000313" key="3">
    <source>
        <dbReference type="Proteomes" id="UP001479436"/>
    </source>
</evidence>
<keyword evidence="3" id="KW-1185">Reference proteome</keyword>